<keyword evidence="7 10" id="KW-0479">Metal-binding</keyword>
<comment type="cofactor">
    <cofactor evidence="2">
        <name>Mg(2+)</name>
        <dbReference type="ChEBI" id="CHEBI:18420"/>
    </cofactor>
</comment>
<name>A0A4U5JPD0_9EURY</name>
<comment type="catalytic activity">
    <reaction evidence="1 10 11">
        <text>Endonucleolytic cleavage to 5'-phosphomonoester.</text>
        <dbReference type="EC" id="3.1.26.4"/>
    </reaction>
</comment>
<gene>
    <name evidence="13" type="ORF">DM868_03010</name>
</gene>
<protein>
    <recommendedName>
        <fullName evidence="11">Ribonuclease</fullName>
        <ecNumber evidence="11">3.1.26.4</ecNumber>
    </recommendedName>
</protein>
<evidence type="ECO:0000256" key="4">
    <source>
        <dbReference type="ARBA" id="ARBA00004496"/>
    </source>
</evidence>
<dbReference type="Gene3D" id="3.30.420.10">
    <property type="entry name" value="Ribonuclease H-like superfamily/Ribonuclease H"/>
    <property type="match status" value="1"/>
</dbReference>
<evidence type="ECO:0000256" key="10">
    <source>
        <dbReference type="PROSITE-ProRule" id="PRU01319"/>
    </source>
</evidence>
<feature type="binding site" evidence="10">
    <location>
        <position position="7"/>
    </location>
    <ligand>
        <name>a divalent metal cation</name>
        <dbReference type="ChEBI" id="CHEBI:60240"/>
    </ligand>
</feature>
<comment type="caution">
    <text evidence="13">The sequence shown here is derived from an EMBL/GenBank/DDBJ whole genome shotgun (WGS) entry which is preliminary data.</text>
</comment>
<comment type="cofactor">
    <cofactor evidence="10">
        <name>Mn(2+)</name>
        <dbReference type="ChEBI" id="CHEBI:29035"/>
    </cofactor>
    <cofactor evidence="10">
        <name>Mg(2+)</name>
        <dbReference type="ChEBI" id="CHEBI:18420"/>
    </cofactor>
    <text evidence="10">Manganese or magnesium. Binds 1 divalent metal ion per monomer in the absence of substrate. May bind a second metal ion after substrate binding.</text>
</comment>
<dbReference type="GO" id="GO:0006298">
    <property type="term" value="P:mismatch repair"/>
    <property type="evidence" value="ECO:0007669"/>
    <property type="project" value="TreeGrafter"/>
</dbReference>
<feature type="binding site" evidence="10">
    <location>
        <position position="99"/>
    </location>
    <ligand>
        <name>a divalent metal cation</name>
        <dbReference type="ChEBI" id="CHEBI:60240"/>
    </ligand>
</feature>
<evidence type="ECO:0000313" key="13">
    <source>
        <dbReference type="EMBL" id="TKR28069.1"/>
    </source>
</evidence>
<keyword evidence="5" id="KW-0963">Cytoplasm</keyword>
<accession>A0A4U5JPD0</accession>
<proteinExistence type="inferred from homology"/>
<feature type="binding site" evidence="10">
    <location>
        <position position="6"/>
    </location>
    <ligand>
        <name>a divalent metal cation</name>
        <dbReference type="ChEBI" id="CHEBI:60240"/>
    </ligand>
</feature>
<dbReference type="InterPro" id="IPR004649">
    <property type="entry name" value="RNase_H2_suA"/>
</dbReference>
<dbReference type="GO" id="GO:0005737">
    <property type="term" value="C:cytoplasm"/>
    <property type="evidence" value="ECO:0007669"/>
    <property type="project" value="UniProtKB-SubCell"/>
</dbReference>
<evidence type="ECO:0000256" key="1">
    <source>
        <dbReference type="ARBA" id="ARBA00000077"/>
    </source>
</evidence>
<keyword evidence="6 10" id="KW-0540">Nuclease</keyword>
<evidence type="ECO:0000256" key="8">
    <source>
        <dbReference type="ARBA" id="ARBA00022759"/>
    </source>
</evidence>
<keyword evidence="8 10" id="KW-0255">Endonuclease</keyword>
<evidence type="ECO:0000256" key="9">
    <source>
        <dbReference type="ARBA" id="ARBA00022801"/>
    </source>
</evidence>
<evidence type="ECO:0000313" key="14">
    <source>
        <dbReference type="Proteomes" id="UP000308037"/>
    </source>
</evidence>
<keyword evidence="14" id="KW-1185">Reference proteome</keyword>
<dbReference type="GO" id="GO:0003723">
    <property type="term" value="F:RNA binding"/>
    <property type="evidence" value="ECO:0007669"/>
    <property type="project" value="UniProtKB-UniRule"/>
</dbReference>
<dbReference type="SUPFAM" id="SSF53098">
    <property type="entry name" value="Ribonuclease H-like"/>
    <property type="match status" value="1"/>
</dbReference>
<dbReference type="InterPro" id="IPR001352">
    <property type="entry name" value="RNase_HII/HIII"/>
</dbReference>
<dbReference type="CDD" id="cd07180">
    <property type="entry name" value="RNase_HII_archaea_like"/>
    <property type="match status" value="1"/>
</dbReference>
<dbReference type="InterPro" id="IPR024567">
    <property type="entry name" value="RNase_HII/HIII_dom"/>
</dbReference>
<dbReference type="NCBIfam" id="TIGR00729">
    <property type="entry name" value="ribonuclease HII"/>
    <property type="match status" value="1"/>
</dbReference>
<dbReference type="Gene3D" id="1.10.10.460">
    <property type="entry name" value="Ribonuclease hii. Domain 2"/>
    <property type="match status" value="1"/>
</dbReference>
<dbReference type="PANTHER" id="PTHR10954:SF23">
    <property type="entry name" value="RIBONUCLEASE"/>
    <property type="match status" value="1"/>
</dbReference>
<dbReference type="EMBL" id="QKNX01000001">
    <property type="protein sequence ID" value="TKR28069.1"/>
    <property type="molecule type" value="Genomic_DNA"/>
</dbReference>
<feature type="domain" description="RNase H type-2" evidence="12">
    <location>
        <begin position="1"/>
        <end position="204"/>
    </location>
</feature>
<dbReference type="AlphaFoldDB" id="A0A4U5JPD0"/>
<evidence type="ECO:0000256" key="3">
    <source>
        <dbReference type="ARBA" id="ARBA00004065"/>
    </source>
</evidence>
<evidence type="ECO:0000256" key="6">
    <source>
        <dbReference type="ARBA" id="ARBA00022722"/>
    </source>
</evidence>
<dbReference type="RefSeq" id="WP_137275368.1">
    <property type="nucleotide sequence ID" value="NZ_QKNX01000001.1"/>
</dbReference>
<dbReference type="GO" id="GO:0004523">
    <property type="term" value="F:RNA-DNA hybrid ribonuclease activity"/>
    <property type="evidence" value="ECO:0007669"/>
    <property type="project" value="UniProtKB-UniRule"/>
</dbReference>
<sequence length="210" mass="22374">MEFGVDEAGKGPVLGSMFAAAIRASRAELPDGIGDSKRLTMQRREDLAARLRENPNVEIGVAEITPEQIDAGNMNELVVSAHAKAADAVVQAGDAGLCDAGDVDADRFGSRVEARISTSVAVDAVHRADESDALVGAASIIAKSEREAHVDSLRDRFGEIGSGYPSDQTTRAFLSRYFGEHGEFPSPTRRSWATCDSIRASAEQTDFGDF</sequence>
<evidence type="ECO:0000256" key="7">
    <source>
        <dbReference type="ARBA" id="ARBA00022723"/>
    </source>
</evidence>
<dbReference type="PROSITE" id="PS51975">
    <property type="entry name" value="RNASE_H_2"/>
    <property type="match status" value="1"/>
</dbReference>
<reference evidence="13 14" key="1">
    <citation type="submission" date="2019-04" db="EMBL/GenBank/DDBJ databases">
        <title>Natronomonas sp. F20-122 a newhaloarchaeon isolated from a saline saltern of Isla Bacuta, Huelva, Spain.</title>
        <authorList>
            <person name="Duran-Viseras A."/>
            <person name="Sanchez-Porro C."/>
            <person name="Ventosa A."/>
        </authorList>
    </citation>
    <scope>NUCLEOTIDE SEQUENCE [LARGE SCALE GENOMIC DNA]</scope>
    <source>
        <strain evidence="13 14">F20-122</strain>
    </source>
</reference>
<comment type="subcellular location">
    <subcellularLocation>
        <location evidence="4">Cytoplasm</location>
    </subcellularLocation>
</comment>
<dbReference type="PANTHER" id="PTHR10954">
    <property type="entry name" value="RIBONUCLEASE H2 SUBUNIT A"/>
    <property type="match status" value="1"/>
</dbReference>
<dbReference type="InterPro" id="IPR036397">
    <property type="entry name" value="RNaseH_sf"/>
</dbReference>
<dbReference type="GO" id="GO:0032299">
    <property type="term" value="C:ribonuclease H2 complex"/>
    <property type="evidence" value="ECO:0007669"/>
    <property type="project" value="TreeGrafter"/>
</dbReference>
<organism evidence="13 14">
    <name type="scientific">Natronomonas salsuginis</name>
    <dbReference type="NCBI Taxonomy" id="2217661"/>
    <lineage>
        <taxon>Archaea</taxon>
        <taxon>Methanobacteriati</taxon>
        <taxon>Methanobacteriota</taxon>
        <taxon>Stenosarchaea group</taxon>
        <taxon>Halobacteria</taxon>
        <taxon>Halobacteriales</taxon>
        <taxon>Natronomonadaceae</taxon>
        <taxon>Natronomonas</taxon>
    </lineage>
</organism>
<dbReference type="EC" id="3.1.26.4" evidence="11"/>
<dbReference type="GO" id="GO:0046872">
    <property type="term" value="F:metal ion binding"/>
    <property type="evidence" value="ECO:0007669"/>
    <property type="project" value="UniProtKB-KW"/>
</dbReference>
<evidence type="ECO:0000256" key="11">
    <source>
        <dbReference type="RuleBase" id="RU003515"/>
    </source>
</evidence>
<comment type="similarity">
    <text evidence="11">Belongs to the RNase HII family.</text>
</comment>
<dbReference type="GO" id="GO:0043137">
    <property type="term" value="P:DNA replication, removal of RNA primer"/>
    <property type="evidence" value="ECO:0007669"/>
    <property type="project" value="TreeGrafter"/>
</dbReference>
<dbReference type="Proteomes" id="UP000308037">
    <property type="component" value="Unassembled WGS sequence"/>
</dbReference>
<comment type="function">
    <text evidence="3 11">Endonuclease that specifically degrades the RNA of RNA-DNA hybrids.</text>
</comment>
<evidence type="ECO:0000256" key="5">
    <source>
        <dbReference type="ARBA" id="ARBA00022490"/>
    </source>
</evidence>
<dbReference type="InterPro" id="IPR012337">
    <property type="entry name" value="RNaseH-like_sf"/>
</dbReference>
<dbReference type="Pfam" id="PF01351">
    <property type="entry name" value="RNase_HII"/>
    <property type="match status" value="1"/>
</dbReference>
<evidence type="ECO:0000256" key="2">
    <source>
        <dbReference type="ARBA" id="ARBA00001946"/>
    </source>
</evidence>
<dbReference type="OrthoDB" id="33866at2157"/>
<evidence type="ECO:0000259" key="12">
    <source>
        <dbReference type="PROSITE" id="PS51975"/>
    </source>
</evidence>
<dbReference type="InterPro" id="IPR023160">
    <property type="entry name" value="RNase_HII_hlx-loop-hlx_cap_dom"/>
</dbReference>
<keyword evidence="9 10" id="KW-0378">Hydrolase</keyword>